<dbReference type="CDD" id="cd16936">
    <property type="entry name" value="HATPase_RsbW-like"/>
    <property type="match status" value="1"/>
</dbReference>
<evidence type="ECO:0000313" key="4">
    <source>
        <dbReference type="EMBL" id="GAA4083039.1"/>
    </source>
</evidence>
<keyword evidence="1" id="KW-0723">Serine/threonine-protein kinase</keyword>
<evidence type="ECO:0000313" key="5">
    <source>
        <dbReference type="Proteomes" id="UP001500683"/>
    </source>
</evidence>
<dbReference type="InterPro" id="IPR050267">
    <property type="entry name" value="Anti-sigma-factor_SerPK"/>
</dbReference>
<sequence length="137" mass="14744">MAAVSWAAADSSVTCARRWLRGWLEAIGASIDLGVAELLLSELFTNAVQHSRARAAGNETATDPCARIRMTTRWDRGSLRVEVSDPGGDTVPAPAAPSPDTEHGRGLLIVQALSDDWGTRDRCDGGRTVWFRLGPSR</sequence>
<dbReference type="Gene3D" id="3.30.565.10">
    <property type="entry name" value="Histidine kinase-like ATPase, C-terminal domain"/>
    <property type="match status" value="1"/>
</dbReference>
<dbReference type="InterPro" id="IPR036890">
    <property type="entry name" value="HATPase_C_sf"/>
</dbReference>
<dbReference type="PANTHER" id="PTHR35526:SF3">
    <property type="entry name" value="ANTI-SIGMA-F FACTOR RSBW"/>
    <property type="match status" value="1"/>
</dbReference>
<feature type="region of interest" description="Disordered" evidence="2">
    <location>
        <begin position="80"/>
        <end position="104"/>
    </location>
</feature>
<organism evidence="4 5">
    <name type="scientific">Actinomadura miaoliensis</name>
    <dbReference type="NCBI Taxonomy" id="430685"/>
    <lineage>
        <taxon>Bacteria</taxon>
        <taxon>Bacillati</taxon>
        <taxon>Actinomycetota</taxon>
        <taxon>Actinomycetes</taxon>
        <taxon>Streptosporangiales</taxon>
        <taxon>Thermomonosporaceae</taxon>
        <taxon>Actinomadura</taxon>
    </lineage>
</organism>
<dbReference type="InterPro" id="IPR003594">
    <property type="entry name" value="HATPase_dom"/>
</dbReference>
<dbReference type="PANTHER" id="PTHR35526">
    <property type="entry name" value="ANTI-SIGMA-F FACTOR RSBW-RELATED"/>
    <property type="match status" value="1"/>
</dbReference>
<dbReference type="RefSeq" id="WP_344951599.1">
    <property type="nucleotide sequence ID" value="NZ_BAAAZG010000035.1"/>
</dbReference>
<dbReference type="Pfam" id="PF13581">
    <property type="entry name" value="HATPase_c_2"/>
    <property type="match status" value="1"/>
</dbReference>
<evidence type="ECO:0000259" key="3">
    <source>
        <dbReference type="Pfam" id="PF13581"/>
    </source>
</evidence>
<keyword evidence="1" id="KW-0418">Kinase</keyword>
<feature type="domain" description="Histidine kinase/HSP90-like ATPase" evidence="3">
    <location>
        <begin position="9"/>
        <end position="132"/>
    </location>
</feature>
<name>A0ABP7W7I4_9ACTN</name>
<keyword evidence="5" id="KW-1185">Reference proteome</keyword>
<comment type="caution">
    <text evidence="4">The sequence shown here is derived from an EMBL/GenBank/DDBJ whole genome shotgun (WGS) entry which is preliminary data.</text>
</comment>
<evidence type="ECO:0000256" key="1">
    <source>
        <dbReference type="ARBA" id="ARBA00022527"/>
    </source>
</evidence>
<protein>
    <recommendedName>
        <fullName evidence="3">Histidine kinase/HSP90-like ATPase domain-containing protein</fullName>
    </recommendedName>
</protein>
<keyword evidence="1" id="KW-0808">Transferase</keyword>
<accession>A0ABP7W7I4</accession>
<reference evidence="5" key="1">
    <citation type="journal article" date="2019" name="Int. J. Syst. Evol. Microbiol.">
        <title>The Global Catalogue of Microorganisms (GCM) 10K type strain sequencing project: providing services to taxonomists for standard genome sequencing and annotation.</title>
        <authorList>
            <consortium name="The Broad Institute Genomics Platform"/>
            <consortium name="The Broad Institute Genome Sequencing Center for Infectious Disease"/>
            <person name="Wu L."/>
            <person name="Ma J."/>
        </authorList>
    </citation>
    <scope>NUCLEOTIDE SEQUENCE [LARGE SCALE GENOMIC DNA]</scope>
    <source>
        <strain evidence="5">JCM 16702</strain>
    </source>
</reference>
<evidence type="ECO:0000256" key="2">
    <source>
        <dbReference type="SAM" id="MobiDB-lite"/>
    </source>
</evidence>
<gene>
    <name evidence="4" type="ORF">GCM10022214_48090</name>
</gene>
<proteinExistence type="predicted"/>
<dbReference type="Proteomes" id="UP001500683">
    <property type="component" value="Unassembled WGS sequence"/>
</dbReference>
<dbReference type="SUPFAM" id="SSF55874">
    <property type="entry name" value="ATPase domain of HSP90 chaperone/DNA topoisomerase II/histidine kinase"/>
    <property type="match status" value="1"/>
</dbReference>
<dbReference type="EMBL" id="BAAAZG010000035">
    <property type="protein sequence ID" value="GAA4083039.1"/>
    <property type="molecule type" value="Genomic_DNA"/>
</dbReference>